<evidence type="ECO:0000256" key="1">
    <source>
        <dbReference type="SAM" id="MobiDB-lite"/>
    </source>
</evidence>
<dbReference type="EMBL" id="JAAAID010000144">
    <property type="protein sequence ID" value="KAG0021710.1"/>
    <property type="molecule type" value="Genomic_DNA"/>
</dbReference>
<dbReference type="AlphaFoldDB" id="A0A9P6T3U8"/>
<reference evidence="2" key="1">
    <citation type="journal article" date="2020" name="Fungal Divers.">
        <title>Resolving the Mortierellaceae phylogeny through synthesis of multi-gene phylogenetics and phylogenomics.</title>
        <authorList>
            <person name="Vandepol N."/>
            <person name="Liber J."/>
            <person name="Desiro A."/>
            <person name="Na H."/>
            <person name="Kennedy M."/>
            <person name="Barry K."/>
            <person name="Grigoriev I.V."/>
            <person name="Miller A.N."/>
            <person name="O'Donnell K."/>
            <person name="Stajich J.E."/>
            <person name="Bonito G."/>
        </authorList>
    </citation>
    <scope>NUCLEOTIDE SEQUENCE</scope>
    <source>
        <strain evidence="2">NRRL 2769</strain>
    </source>
</reference>
<dbReference type="SUPFAM" id="SSF52058">
    <property type="entry name" value="L domain-like"/>
    <property type="match status" value="1"/>
</dbReference>
<feature type="region of interest" description="Disordered" evidence="1">
    <location>
        <begin position="384"/>
        <end position="420"/>
    </location>
</feature>
<dbReference type="InterPro" id="IPR032675">
    <property type="entry name" value="LRR_dom_sf"/>
</dbReference>
<feature type="region of interest" description="Disordered" evidence="1">
    <location>
        <begin position="242"/>
        <end position="278"/>
    </location>
</feature>
<feature type="non-terminal residue" evidence="2">
    <location>
        <position position="420"/>
    </location>
</feature>
<gene>
    <name evidence="2" type="ORF">BGZ80_001874</name>
</gene>
<feature type="compositionally biased region" description="Low complexity" evidence="1">
    <location>
        <begin position="390"/>
        <end position="420"/>
    </location>
</feature>
<evidence type="ECO:0000313" key="2">
    <source>
        <dbReference type="EMBL" id="KAG0021710.1"/>
    </source>
</evidence>
<dbReference type="Proteomes" id="UP000703661">
    <property type="component" value="Unassembled WGS sequence"/>
</dbReference>
<evidence type="ECO:0000313" key="3">
    <source>
        <dbReference type="Proteomes" id="UP000703661"/>
    </source>
</evidence>
<feature type="compositionally biased region" description="Low complexity" evidence="1">
    <location>
        <begin position="174"/>
        <end position="186"/>
    </location>
</feature>
<dbReference type="Gene3D" id="3.80.10.10">
    <property type="entry name" value="Ribonuclease Inhibitor"/>
    <property type="match status" value="1"/>
</dbReference>
<organism evidence="2 3">
    <name type="scientific">Entomortierella chlamydospora</name>
    <dbReference type="NCBI Taxonomy" id="101097"/>
    <lineage>
        <taxon>Eukaryota</taxon>
        <taxon>Fungi</taxon>
        <taxon>Fungi incertae sedis</taxon>
        <taxon>Mucoromycota</taxon>
        <taxon>Mortierellomycotina</taxon>
        <taxon>Mortierellomycetes</taxon>
        <taxon>Mortierellales</taxon>
        <taxon>Mortierellaceae</taxon>
        <taxon>Entomortierella</taxon>
    </lineage>
</organism>
<feature type="compositionally biased region" description="Polar residues" evidence="1">
    <location>
        <begin position="151"/>
        <end position="173"/>
    </location>
</feature>
<sequence length="420" mass="44846">DATNRAHIDNPFISGNNSIEAIPPEIGLLHNLVELSIGGNLLKVLPSQIILLPKLHILTVHPNPFLTIPEPGVGSNNNLGLANHNEPPAFNGAHNGINTVGPEVFEEHNMTNHNGQIQPQASLISPPVSPLTSQSEDVDMMPPEQDGVDSGSPSSETTIPDVASEQTQFTGEPSSSQSYSFTSSISIREPSSQHTAVSSVTSEASIGENLPHLITRSRFPTLLVLAGNALLNYMESQSASAAAKKGGQGVERPRKDSKISMGGDEWVGNSPTDGNDHYQQEQWSETQGIENHRGGSPVASRPSKKRYLFKEDVIKSHLTPYLYDNFKRARTNNLCAGCQKRFWKPCRIVVVWQDILGQSSVPVEWRGCGIGGCLGVPASMRSSPLPALTPSEPSSPASNSMSIVTSPSGPGSSSHSTSST</sequence>
<comment type="caution">
    <text evidence="2">The sequence shown here is derived from an EMBL/GenBank/DDBJ whole genome shotgun (WGS) entry which is preliminary data.</text>
</comment>
<feature type="compositionally biased region" description="Polar residues" evidence="1">
    <location>
        <begin position="189"/>
        <end position="200"/>
    </location>
</feature>
<feature type="region of interest" description="Disordered" evidence="1">
    <location>
        <begin position="117"/>
        <end position="200"/>
    </location>
</feature>
<name>A0A9P6T3U8_9FUNG</name>
<keyword evidence="3" id="KW-1185">Reference proteome</keyword>
<accession>A0A9P6T3U8</accession>
<protein>
    <submittedName>
        <fullName evidence="2">Uncharacterized protein</fullName>
    </submittedName>
</protein>
<proteinExistence type="predicted"/>